<name>A3VBI0_9RHOB</name>
<feature type="chain" id="PRO_5002660964" description="EF-hand domain-containing protein" evidence="2">
    <location>
        <begin position="26"/>
        <end position="144"/>
    </location>
</feature>
<dbReference type="SUPFAM" id="SSF47473">
    <property type="entry name" value="EF-hand"/>
    <property type="match status" value="1"/>
</dbReference>
<dbReference type="Gene3D" id="1.10.238.10">
    <property type="entry name" value="EF-hand"/>
    <property type="match status" value="1"/>
</dbReference>
<dbReference type="HOGENOM" id="CLU_1794185_0_0_5"/>
<keyword evidence="2" id="KW-0732">Signal</keyword>
<organism evidence="3 4">
    <name type="scientific">Maritimibacter alkaliphilus HTCC2654</name>
    <dbReference type="NCBI Taxonomy" id="314271"/>
    <lineage>
        <taxon>Bacteria</taxon>
        <taxon>Pseudomonadati</taxon>
        <taxon>Pseudomonadota</taxon>
        <taxon>Alphaproteobacteria</taxon>
        <taxon>Rhodobacterales</taxon>
        <taxon>Roseobacteraceae</taxon>
        <taxon>Maritimibacter</taxon>
    </lineage>
</organism>
<accession>A3VBI0</accession>
<evidence type="ECO:0008006" key="5">
    <source>
        <dbReference type="Google" id="ProtNLM"/>
    </source>
</evidence>
<feature type="compositionally biased region" description="Low complexity" evidence="1">
    <location>
        <begin position="120"/>
        <end position="134"/>
    </location>
</feature>
<comment type="caution">
    <text evidence="3">The sequence shown here is derived from an EMBL/GenBank/DDBJ whole genome shotgun (WGS) entry which is preliminary data.</text>
</comment>
<keyword evidence="4" id="KW-1185">Reference proteome</keyword>
<dbReference type="RefSeq" id="WP_008333646.1">
    <property type="nucleotide sequence ID" value="NZ_CH902578.1"/>
</dbReference>
<dbReference type="AlphaFoldDB" id="A3VBI0"/>
<evidence type="ECO:0000313" key="4">
    <source>
        <dbReference type="Proteomes" id="UP000002931"/>
    </source>
</evidence>
<dbReference type="Proteomes" id="UP000002931">
    <property type="component" value="Unassembled WGS sequence"/>
</dbReference>
<protein>
    <recommendedName>
        <fullName evidence="5">EF-hand domain-containing protein</fullName>
    </recommendedName>
</protein>
<evidence type="ECO:0000256" key="1">
    <source>
        <dbReference type="SAM" id="MobiDB-lite"/>
    </source>
</evidence>
<gene>
    <name evidence="3" type="ORF">RB2654_16626</name>
</gene>
<proteinExistence type="predicted"/>
<evidence type="ECO:0000256" key="2">
    <source>
        <dbReference type="SAM" id="SignalP"/>
    </source>
</evidence>
<dbReference type="EMBL" id="AAMT01000002">
    <property type="protein sequence ID" value="EAQ14313.1"/>
    <property type="molecule type" value="Genomic_DNA"/>
</dbReference>
<feature type="region of interest" description="Disordered" evidence="1">
    <location>
        <begin position="120"/>
        <end position="144"/>
    </location>
</feature>
<sequence length="144" mass="14489">MKPTKTLTILPLAFGAALVATTASAQTMSFDGIDQNGDRVLEMAELEAAFGANAQAALTMYDTNGDGMVERNEAASAQASASANVGGAVQGMEDETMQSAETALDDVTGTVQDAGDDLADATSDLLDDTSVSGGATVDGTVMSN</sequence>
<evidence type="ECO:0000313" key="3">
    <source>
        <dbReference type="EMBL" id="EAQ14313.1"/>
    </source>
</evidence>
<dbReference type="InterPro" id="IPR011992">
    <property type="entry name" value="EF-hand-dom_pair"/>
</dbReference>
<feature type="signal peptide" evidence="2">
    <location>
        <begin position="1"/>
        <end position="25"/>
    </location>
</feature>
<reference evidence="3 4" key="1">
    <citation type="journal article" date="2010" name="J. Bacteriol.">
        <title>Genome sequences of Pelagibaca bermudensis HTCC2601T and Maritimibacter alkaliphilus HTCC2654T, the type strains of two marine Roseobacter genera.</title>
        <authorList>
            <person name="Thrash J.C."/>
            <person name="Cho J.C."/>
            <person name="Ferriera S."/>
            <person name="Johnson J."/>
            <person name="Vergin K.L."/>
            <person name="Giovannoni S.J."/>
        </authorList>
    </citation>
    <scope>NUCLEOTIDE SEQUENCE [LARGE SCALE GENOMIC DNA]</scope>
    <source>
        <strain evidence="3 4">HTCC2654</strain>
    </source>
</reference>